<dbReference type="Gene3D" id="3.40.50.1000">
    <property type="entry name" value="HAD superfamily/HAD-like"/>
    <property type="match status" value="1"/>
</dbReference>
<dbReference type="PANTHER" id="PTHR18901">
    <property type="entry name" value="2-DEOXYGLUCOSE-6-PHOSPHATE PHOSPHATASE 2"/>
    <property type="match status" value="1"/>
</dbReference>
<organism evidence="1 2">
    <name type="scientific">Massilimicrobiota timonensis</name>
    <dbReference type="NCBI Taxonomy" id="1776392"/>
    <lineage>
        <taxon>Bacteria</taxon>
        <taxon>Bacillati</taxon>
        <taxon>Bacillota</taxon>
        <taxon>Erysipelotrichia</taxon>
        <taxon>Erysipelotrichales</taxon>
        <taxon>Erysipelotrichaceae</taxon>
        <taxon>Massilimicrobiota</taxon>
    </lineage>
</organism>
<sequence>MLKAVIFDMDGLLIDSEVVSYKCYKKLIESYGYSFTMDDYVKDYPGKQLKVSLQFIKEHYHLDYDIEEKFQLFHSLETQFMQEDGVALKKGAKELLQYLKNHHYQIALATSSLPSRACHILDMHHILSYFDEIICGSDVQRGKPYPDIFLKACERLNVLPSEAIVLEDSEAGIQAAYDAKVPVYCIPDLKQPGEDYVQKTQGVLTSLLDVITILENM</sequence>
<name>A0ABT7UIJ2_9FIRM</name>
<evidence type="ECO:0000313" key="1">
    <source>
        <dbReference type="EMBL" id="MDM8195966.1"/>
    </source>
</evidence>
<dbReference type="RefSeq" id="WP_289527699.1">
    <property type="nucleotide sequence ID" value="NZ_JAUDCK010000019.1"/>
</dbReference>
<dbReference type="Pfam" id="PF13419">
    <property type="entry name" value="HAD_2"/>
    <property type="match status" value="1"/>
</dbReference>
<accession>A0ABT7UIJ2</accession>
<dbReference type="PANTHER" id="PTHR18901:SF38">
    <property type="entry name" value="PSEUDOURIDINE-5'-PHOSPHATASE"/>
    <property type="match status" value="1"/>
</dbReference>
<gene>
    <name evidence="1" type="ORF">QUV98_06530</name>
</gene>
<dbReference type="InterPro" id="IPR041492">
    <property type="entry name" value="HAD_2"/>
</dbReference>
<dbReference type="InterPro" id="IPR023214">
    <property type="entry name" value="HAD_sf"/>
</dbReference>
<dbReference type="Gene3D" id="1.10.150.240">
    <property type="entry name" value="Putative phosphatase, domain 2"/>
    <property type="match status" value="1"/>
</dbReference>
<dbReference type="CDD" id="cd07505">
    <property type="entry name" value="HAD_BPGM-like"/>
    <property type="match status" value="1"/>
</dbReference>
<comment type="caution">
    <text evidence="1">The sequence shown here is derived from an EMBL/GenBank/DDBJ whole genome shotgun (WGS) entry which is preliminary data.</text>
</comment>
<proteinExistence type="predicted"/>
<reference evidence="2" key="1">
    <citation type="submission" date="2023-06" db="EMBL/GenBank/DDBJ databases">
        <title>Identification and characterization of horizontal gene transfer across gut microbiota members of farm animals based on homology search.</title>
        <authorList>
            <person name="Zeman M."/>
            <person name="Kubasova T."/>
            <person name="Jahodarova E."/>
            <person name="Nykrynova M."/>
            <person name="Rychlik I."/>
        </authorList>
    </citation>
    <scope>NUCLEOTIDE SEQUENCE [LARGE SCALE GENOMIC DNA]</scope>
    <source>
        <strain evidence="2">ET341</strain>
    </source>
</reference>
<dbReference type="NCBIfam" id="TIGR01549">
    <property type="entry name" value="HAD-SF-IA-v1"/>
    <property type="match status" value="1"/>
</dbReference>
<keyword evidence="2" id="KW-1185">Reference proteome</keyword>
<dbReference type="InterPro" id="IPR023198">
    <property type="entry name" value="PGP-like_dom2"/>
</dbReference>
<dbReference type="Proteomes" id="UP001529275">
    <property type="component" value="Unassembled WGS sequence"/>
</dbReference>
<protein>
    <submittedName>
        <fullName evidence="1">HAD family phosphatase</fullName>
    </submittedName>
</protein>
<dbReference type="EMBL" id="JAUDCK010000019">
    <property type="protein sequence ID" value="MDM8195966.1"/>
    <property type="molecule type" value="Genomic_DNA"/>
</dbReference>
<dbReference type="InterPro" id="IPR006439">
    <property type="entry name" value="HAD-SF_hydro_IA"/>
</dbReference>
<dbReference type="InterPro" id="IPR036412">
    <property type="entry name" value="HAD-like_sf"/>
</dbReference>
<dbReference type="NCBIfam" id="TIGR01509">
    <property type="entry name" value="HAD-SF-IA-v3"/>
    <property type="match status" value="1"/>
</dbReference>
<dbReference type="SFLD" id="SFLDG01129">
    <property type="entry name" value="C1.5:_HAD__Beta-PGM__Phosphata"/>
    <property type="match status" value="1"/>
</dbReference>
<evidence type="ECO:0000313" key="2">
    <source>
        <dbReference type="Proteomes" id="UP001529275"/>
    </source>
</evidence>
<dbReference type="PRINTS" id="PR00413">
    <property type="entry name" value="HADHALOGNASE"/>
</dbReference>
<dbReference type="SUPFAM" id="SSF56784">
    <property type="entry name" value="HAD-like"/>
    <property type="match status" value="1"/>
</dbReference>
<dbReference type="SFLD" id="SFLDG01135">
    <property type="entry name" value="C1.5.6:_HAD__Beta-PGM__Phospha"/>
    <property type="match status" value="1"/>
</dbReference>
<dbReference type="SFLD" id="SFLDS00003">
    <property type="entry name" value="Haloacid_Dehalogenase"/>
    <property type="match status" value="1"/>
</dbReference>